<dbReference type="InterPro" id="IPR008503">
    <property type="entry name" value="Asp_endopeptidase"/>
</dbReference>
<keyword evidence="3" id="KW-1185">Reference proteome</keyword>
<name>A0A1C3EPE1_9GAMM</name>
<dbReference type="Proteomes" id="UP000094936">
    <property type="component" value="Unassembled WGS sequence"/>
</dbReference>
<dbReference type="STRING" id="1080227.A8L45_05335"/>
<dbReference type="PANTHER" id="PTHR38037:SF1">
    <property type="entry name" value="ATP-DEPENDENT ZINC PROTEASE DOMAIN-CONTAINING PROTEIN-RELATED"/>
    <property type="match status" value="1"/>
</dbReference>
<accession>A0A1C3EPE1</accession>
<comment type="caution">
    <text evidence="2">The sequence shown here is derived from an EMBL/GenBank/DDBJ whole genome shotgun (WGS) entry which is preliminary data.</text>
</comment>
<evidence type="ECO:0000313" key="2">
    <source>
        <dbReference type="EMBL" id="ODA35101.1"/>
    </source>
</evidence>
<sequence>MKSTDKITLGWREWVTLPDLNLSRIKAKVDTGARTSCLHATNIETFCRDDELWVKFDTNPSQKGEGESLRCEAKVKAARKVKDSGGHQTERYVIETTLVAGKLTSVIEMTLISRAKMKFKMLLGRTAMSGMCTVDPEASFLLGVTKDR</sequence>
<dbReference type="EMBL" id="LYBM01000006">
    <property type="protein sequence ID" value="ODA35101.1"/>
    <property type="molecule type" value="Genomic_DNA"/>
</dbReference>
<dbReference type="Pfam" id="PF05618">
    <property type="entry name" value="Zn_protease"/>
    <property type="match status" value="1"/>
</dbReference>
<evidence type="ECO:0000313" key="3">
    <source>
        <dbReference type="Proteomes" id="UP000094936"/>
    </source>
</evidence>
<organism evidence="2 3">
    <name type="scientific">Veronia pacifica</name>
    <dbReference type="NCBI Taxonomy" id="1080227"/>
    <lineage>
        <taxon>Bacteria</taxon>
        <taxon>Pseudomonadati</taxon>
        <taxon>Pseudomonadota</taxon>
        <taxon>Gammaproteobacteria</taxon>
        <taxon>Vibrionales</taxon>
        <taxon>Vibrionaceae</taxon>
        <taxon>Veronia</taxon>
    </lineage>
</organism>
<protein>
    <submittedName>
        <fullName evidence="2">Ribosomal protein S6 modification protein</fullName>
    </submittedName>
</protein>
<dbReference type="SUPFAM" id="SSF50630">
    <property type="entry name" value="Acid proteases"/>
    <property type="match status" value="1"/>
</dbReference>
<feature type="domain" description="Retropepsin-like aspartic endopeptidase" evidence="1">
    <location>
        <begin position="9"/>
        <end position="140"/>
    </location>
</feature>
<dbReference type="PANTHER" id="PTHR38037">
    <property type="entry name" value="ZN_PROTEASE DOMAIN-CONTAINING PROTEIN"/>
    <property type="match status" value="1"/>
</dbReference>
<evidence type="ECO:0000259" key="1">
    <source>
        <dbReference type="Pfam" id="PF05618"/>
    </source>
</evidence>
<proteinExistence type="predicted"/>
<dbReference type="AlphaFoldDB" id="A0A1C3EPE1"/>
<dbReference type="OrthoDB" id="9782977at2"/>
<dbReference type="Gene3D" id="2.40.70.10">
    <property type="entry name" value="Acid Proteases"/>
    <property type="match status" value="1"/>
</dbReference>
<dbReference type="InterPro" id="IPR021109">
    <property type="entry name" value="Peptidase_aspartic_dom_sf"/>
</dbReference>
<reference evidence="2 3" key="1">
    <citation type="submission" date="2016-05" db="EMBL/GenBank/DDBJ databases">
        <title>Genomic Taxonomy of the Vibrionaceae.</title>
        <authorList>
            <person name="Gomez-Gil B."/>
            <person name="Enciso-Ibarra J."/>
        </authorList>
    </citation>
    <scope>NUCLEOTIDE SEQUENCE [LARGE SCALE GENOMIC DNA]</scope>
    <source>
        <strain evidence="2 3">CAIM 1920</strain>
    </source>
</reference>
<gene>
    <name evidence="2" type="ORF">A8L45_05335</name>
</gene>
<dbReference type="RefSeq" id="WP_068900099.1">
    <property type="nucleotide sequence ID" value="NZ_JBHUIF010000013.1"/>
</dbReference>